<feature type="region of interest" description="Disordered" evidence="1">
    <location>
        <begin position="1"/>
        <end position="59"/>
    </location>
</feature>
<evidence type="ECO:0000313" key="2">
    <source>
        <dbReference type="EMBL" id="PIR96799.1"/>
    </source>
</evidence>
<organism evidence="2 3">
    <name type="scientific">Candidatus Doudnabacteria bacterium CG10_big_fil_rev_8_21_14_0_10_41_10</name>
    <dbReference type="NCBI Taxonomy" id="1974551"/>
    <lineage>
        <taxon>Bacteria</taxon>
        <taxon>Candidatus Doudnaibacteriota</taxon>
    </lineage>
</organism>
<dbReference type="AlphaFoldDB" id="A0A2H0VEM6"/>
<feature type="compositionally biased region" description="Basic and acidic residues" evidence="1">
    <location>
        <begin position="28"/>
        <end position="39"/>
    </location>
</feature>
<evidence type="ECO:0000313" key="3">
    <source>
        <dbReference type="Proteomes" id="UP000230557"/>
    </source>
</evidence>
<gene>
    <name evidence="2" type="ORF">COT91_04845</name>
</gene>
<protein>
    <submittedName>
        <fullName evidence="2">Uncharacterized protein</fullName>
    </submittedName>
</protein>
<name>A0A2H0VEM6_9BACT</name>
<comment type="caution">
    <text evidence="2">The sequence shown here is derived from an EMBL/GenBank/DDBJ whole genome shotgun (WGS) entry which is preliminary data.</text>
</comment>
<sequence>MKDKKQDPISIRSELGSLLDPTSKRGSGKSEIKDNDRVVPLRKCPGQTRPDPDGFGDAA</sequence>
<dbReference type="EMBL" id="PFAJ01000062">
    <property type="protein sequence ID" value="PIR96799.1"/>
    <property type="molecule type" value="Genomic_DNA"/>
</dbReference>
<evidence type="ECO:0000256" key="1">
    <source>
        <dbReference type="SAM" id="MobiDB-lite"/>
    </source>
</evidence>
<dbReference type="Proteomes" id="UP000230557">
    <property type="component" value="Unassembled WGS sequence"/>
</dbReference>
<accession>A0A2H0VEM6</accession>
<reference evidence="3" key="1">
    <citation type="submission" date="2017-09" db="EMBL/GenBank/DDBJ databases">
        <title>Depth-based differentiation of microbial function through sediment-hosted aquifers and enrichment of novel symbionts in the deep terrestrial subsurface.</title>
        <authorList>
            <person name="Probst A.J."/>
            <person name="Ladd B."/>
            <person name="Jarett J.K."/>
            <person name="Geller-Mcgrath D.E."/>
            <person name="Sieber C.M.K."/>
            <person name="Emerson J.B."/>
            <person name="Anantharaman K."/>
            <person name="Thomas B.C."/>
            <person name="Malmstrom R."/>
            <person name="Stieglmeier M."/>
            <person name="Klingl A."/>
            <person name="Woyke T."/>
            <person name="Ryan C.M."/>
            <person name="Banfield J.F."/>
        </authorList>
    </citation>
    <scope>NUCLEOTIDE SEQUENCE [LARGE SCALE GENOMIC DNA]</scope>
</reference>
<proteinExistence type="predicted"/>